<dbReference type="PATRIC" id="fig|411473.3.peg.1279"/>
<protein>
    <recommendedName>
        <fullName evidence="3">Spore coat associated protein JA (CotJA)</fullName>
    </recommendedName>
</protein>
<comment type="caution">
    <text evidence="1">The sequence shown here is derived from an EMBL/GenBank/DDBJ whole genome shotgun (WGS) entry which is preliminary data.</text>
</comment>
<keyword evidence="2" id="KW-1185">Reference proteome</keyword>
<accession>U2M8W6</accession>
<name>U2M8W6_9FIRM</name>
<dbReference type="Pfam" id="PF11007">
    <property type="entry name" value="CotJA"/>
    <property type="match status" value="1"/>
</dbReference>
<reference evidence="1 2" key="1">
    <citation type="submission" date="2013-07" db="EMBL/GenBank/DDBJ databases">
        <authorList>
            <person name="Weinstock G."/>
            <person name="Sodergren E."/>
            <person name="Wylie T."/>
            <person name="Fulton L."/>
            <person name="Fulton R."/>
            <person name="Fronick C."/>
            <person name="O'Laughlin M."/>
            <person name="Godfrey J."/>
            <person name="Miner T."/>
            <person name="Herter B."/>
            <person name="Appelbaum E."/>
            <person name="Cordes M."/>
            <person name="Lek S."/>
            <person name="Wollam A."/>
            <person name="Pepin K.H."/>
            <person name="Palsikar V.B."/>
            <person name="Mitreva M."/>
            <person name="Wilson R.K."/>
        </authorList>
    </citation>
    <scope>NUCLEOTIDE SEQUENCE [LARGE SCALE GENOMIC DNA]</scope>
    <source>
        <strain evidence="1 2">ATCC 27760</strain>
    </source>
</reference>
<dbReference type="Proteomes" id="UP000016662">
    <property type="component" value="Unassembled WGS sequence"/>
</dbReference>
<sequence>MHRILESGAERSFVMQSSMDHMPQMAGMQRNFLREFQSADAPMYGMQEAEPFQPTTPFPEQTPPGMAYVPYQQWEEPYDADTAFPVGTIFPALDYPYRGGGSCA</sequence>
<dbReference type="EMBL" id="AWVF01000196">
    <property type="protein sequence ID" value="ERJ95763.1"/>
    <property type="molecule type" value="Genomic_DNA"/>
</dbReference>
<gene>
    <name evidence="1" type="ORF">RUMCAL_01573</name>
</gene>
<dbReference type="InterPro" id="IPR020256">
    <property type="entry name" value="Spore_coat_CotJA"/>
</dbReference>
<dbReference type="HOGENOM" id="CLU_2248150_0_0_9"/>
<dbReference type="eggNOG" id="ENOG5033B4S">
    <property type="taxonomic scope" value="Bacteria"/>
</dbReference>
<dbReference type="STRING" id="411473.RUMCAL_01573"/>
<organism evidence="1 2">
    <name type="scientific">Ruminococcus callidus ATCC 27760</name>
    <dbReference type="NCBI Taxonomy" id="411473"/>
    <lineage>
        <taxon>Bacteria</taxon>
        <taxon>Bacillati</taxon>
        <taxon>Bacillota</taxon>
        <taxon>Clostridia</taxon>
        <taxon>Eubacteriales</taxon>
        <taxon>Oscillospiraceae</taxon>
        <taxon>Ruminococcus</taxon>
    </lineage>
</organism>
<evidence type="ECO:0000313" key="2">
    <source>
        <dbReference type="Proteomes" id="UP000016662"/>
    </source>
</evidence>
<proteinExistence type="predicted"/>
<evidence type="ECO:0008006" key="3">
    <source>
        <dbReference type="Google" id="ProtNLM"/>
    </source>
</evidence>
<dbReference type="AlphaFoldDB" id="U2M8W6"/>
<evidence type="ECO:0000313" key="1">
    <source>
        <dbReference type="EMBL" id="ERJ95763.1"/>
    </source>
</evidence>